<evidence type="ECO:0000313" key="3">
    <source>
        <dbReference type="Proteomes" id="UP001458880"/>
    </source>
</evidence>
<proteinExistence type="predicted"/>
<keyword evidence="3" id="KW-1185">Reference proteome</keyword>
<evidence type="ECO:0000313" key="2">
    <source>
        <dbReference type="EMBL" id="KAK9692453.1"/>
    </source>
</evidence>
<protein>
    <submittedName>
        <fullName evidence="2">Uncharacterized protein</fullName>
    </submittedName>
</protein>
<reference evidence="2 3" key="1">
    <citation type="journal article" date="2024" name="BMC Genomics">
        <title>De novo assembly and annotation of Popillia japonica's genome with initial clues to its potential as an invasive pest.</title>
        <authorList>
            <person name="Cucini C."/>
            <person name="Boschi S."/>
            <person name="Funari R."/>
            <person name="Cardaioli E."/>
            <person name="Iannotti N."/>
            <person name="Marturano G."/>
            <person name="Paoli F."/>
            <person name="Bruttini M."/>
            <person name="Carapelli A."/>
            <person name="Frati F."/>
            <person name="Nardi F."/>
        </authorList>
    </citation>
    <scope>NUCLEOTIDE SEQUENCE [LARGE SCALE GENOMIC DNA]</scope>
    <source>
        <strain evidence="2">DMR45628</strain>
    </source>
</reference>
<feature type="compositionally biased region" description="Polar residues" evidence="1">
    <location>
        <begin position="1"/>
        <end position="18"/>
    </location>
</feature>
<name>A0AAW1ISA0_POPJA</name>
<feature type="region of interest" description="Disordered" evidence="1">
    <location>
        <begin position="1"/>
        <end position="29"/>
    </location>
</feature>
<dbReference type="Proteomes" id="UP001458880">
    <property type="component" value="Unassembled WGS sequence"/>
</dbReference>
<comment type="caution">
    <text evidence="2">The sequence shown here is derived from an EMBL/GenBank/DDBJ whole genome shotgun (WGS) entry which is preliminary data.</text>
</comment>
<evidence type="ECO:0000256" key="1">
    <source>
        <dbReference type="SAM" id="MobiDB-lite"/>
    </source>
</evidence>
<organism evidence="2 3">
    <name type="scientific">Popillia japonica</name>
    <name type="common">Japanese beetle</name>
    <dbReference type="NCBI Taxonomy" id="7064"/>
    <lineage>
        <taxon>Eukaryota</taxon>
        <taxon>Metazoa</taxon>
        <taxon>Ecdysozoa</taxon>
        <taxon>Arthropoda</taxon>
        <taxon>Hexapoda</taxon>
        <taxon>Insecta</taxon>
        <taxon>Pterygota</taxon>
        <taxon>Neoptera</taxon>
        <taxon>Endopterygota</taxon>
        <taxon>Coleoptera</taxon>
        <taxon>Polyphaga</taxon>
        <taxon>Scarabaeiformia</taxon>
        <taxon>Scarabaeidae</taxon>
        <taxon>Rutelinae</taxon>
        <taxon>Popillia</taxon>
    </lineage>
</organism>
<dbReference type="AlphaFoldDB" id="A0AAW1ISA0"/>
<gene>
    <name evidence="2" type="ORF">QE152_g35158</name>
</gene>
<sequence length="99" mass="11233">MCESDQTQHNIAHANTSGSHEENEKNHSVEKTLGLRVVKDLCLSFRMEHPQSMFFDVPVLNTSKDCASVVKWLKGAVVVLQWLYVIVTHGRTKIIDLEI</sequence>
<dbReference type="EMBL" id="JASPKY010000581">
    <property type="protein sequence ID" value="KAK9692453.1"/>
    <property type="molecule type" value="Genomic_DNA"/>
</dbReference>
<feature type="compositionally biased region" description="Basic and acidic residues" evidence="1">
    <location>
        <begin position="19"/>
        <end position="29"/>
    </location>
</feature>
<accession>A0AAW1ISA0</accession>